<dbReference type="PANTHER" id="PTHR11085">
    <property type="entry name" value="NAD-DEPENDENT PROTEIN DEACYLASE SIRTUIN-5, MITOCHONDRIAL-RELATED"/>
    <property type="match status" value="1"/>
</dbReference>
<dbReference type="AlphaFoldDB" id="A0A160VI72"/>
<dbReference type="PROSITE" id="PS50305">
    <property type="entry name" value="SIRTUIN"/>
    <property type="match status" value="1"/>
</dbReference>
<dbReference type="InterPro" id="IPR003000">
    <property type="entry name" value="Sirtuin"/>
</dbReference>
<gene>
    <name evidence="4" type="ORF">MGWOODY_Mmi232</name>
</gene>
<evidence type="ECO:0000259" key="3">
    <source>
        <dbReference type="PROSITE" id="PS50305"/>
    </source>
</evidence>
<feature type="domain" description="Deacetylase sirtuin-type" evidence="3">
    <location>
        <begin position="2"/>
        <end position="241"/>
    </location>
</feature>
<accession>A0A160VI72</accession>
<dbReference type="Gene3D" id="3.40.50.1220">
    <property type="entry name" value="TPP-binding domain"/>
    <property type="match status" value="1"/>
</dbReference>
<dbReference type="SUPFAM" id="SSF52467">
    <property type="entry name" value="DHS-like NAD/FAD-binding domain"/>
    <property type="match status" value="1"/>
</dbReference>
<evidence type="ECO:0000313" key="4">
    <source>
        <dbReference type="EMBL" id="CUV10403.1"/>
    </source>
</evidence>
<protein>
    <submittedName>
        <fullName evidence="4">NAD-dependent protein deacetylase of SIR2 family</fullName>
    </submittedName>
</protein>
<keyword evidence="1" id="KW-0808">Transferase</keyword>
<organism evidence="4">
    <name type="scientific">hydrothermal vent metagenome</name>
    <dbReference type="NCBI Taxonomy" id="652676"/>
    <lineage>
        <taxon>unclassified sequences</taxon>
        <taxon>metagenomes</taxon>
        <taxon>ecological metagenomes</taxon>
    </lineage>
</organism>
<evidence type="ECO:0000256" key="2">
    <source>
        <dbReference type="ARBA" id="ARBA00023027"/>
    </source>
</evidence>
<proteinExistence type="predicted"/>
<dbReference type="InterPro" id="IPR026591">
    <property type="entry name" value="Sirtuin_cat_small_dom_sf"/>
</dbReference>
<dbReference type="PANTHER" id="PTHR11085:SF10">
    <property type="entry name" value="NAD-DEPENDENT PROTEIN DEACYLASE SIRTUIN-5, MITOCHONDRIAL-RELATED"/>
    <property type="match status" value="1"/>
</dbReference>
<sequence>MPTDTRNSIDPADYKHIVFFTGAGMSAESGVPTYRGKGGVWHKYNWEDYACQVAFIRDPEAVLDFHETRRRVLIDCLPHAGHELISDLEKSHENVWIITQNIDGMHQRAGSKNIVELHGSAWRLRCDHCEIVIDDHNPDHYNNWKCDNDHWLRPDIVWFNDFLIPAITQKADEIISKSDLFISIGTSGVVWPAAGFPQIAKSNGATLIEINPEPSEQSDLYDHVFRGRASDMLNTILGKSN</sequence>
<name>A0A160VI72_9ZZZZ</name>
<dbReference type="Gene3D" id="3.30.1600.10">
    <property type="entry name" value="SIR2/SIRT2 'Small Domain"/>
    <property type="match status" value="1"/>
</dbReference>
<dbReference type="GO" id="GO:0017136">
    <property type="term" value="F:histone deacetylase activity, NAD-dependent"/>
    <property type="evidence" value="ECO:0007669"/>
    <property type="project" value="TreeGrafter"/>
</dbReference>
<dbReference type="InterPro" id="IPR050134">
    <property type="entry name" value="NAD-dep_sirtuin_deacylases"/>
</dbReference>
<dbReference type="InterPro" id="IPR029035">
    <property type="entry name" value="DHS-like_NAD/FAD-binding_dom"/>
</dbReference>
<dbReference type="Pfam" id="PF02146">
    <property type="entry name" value="SIR2"/>
    <property type="match status" value="1"/>
</dbReference>
<dbReference type="GO" id="GO:0070403">
    <property type="term" value="F:NAD+ binding"/>
    <property type="evidence" value="ECO:0007669"/>
    <property type="project" value="InterPro"/>
</dbReference>
<dbReference type="InterPro" id="IPR026590">
    <property type="entry name" value="Ssirtuin_cat_dom"/>
</dbReference>
<dbReference type="EMBL" id="FAXC01000412">
    <property type="protein sequence ID" value="CUV10403.1"/>
    <property type="molecule type" value="Genomic_DNA"/>
</dbReference>
<reference evidence="4" key="1">
    <citation type="submission" date="2015-10" db="EMBL/GenBank/DDBJ databases">
        <authorList>
            <person name="Gilbert D.G."/>
        </authorList>
    </citation>
    <scope>NUCLEOTIDE SEQUENCE</scope>
</reference>
<keyword evidence="2" id="KW-0520">NAD</keyword>
<dbReference type="NCBIfam" id="NF001753">
    <property type="entry name" value="PRK00481.1-3"/>
    <property type="match status" value="1"/>
</dbReference>
<evidence type="ECO:0000256" key="1">
    <source>
        <dbReference type="ARBA" id="ARBA00022679"/>
    </source>
</evidence>